<feature type="coiled-coil region" evidence="1">
    <location>
        <begin position="15"/>
        <end position="49"/>
    </location>
</feature>
<protein>
    <recommendedName>
        <fullName evidence="4">H-NS histone family protein</fullName>
    </recommendedName>
</protein>
<comment type="caution">
    <text evidence="2">The sequence shown here is derived from an EMBL/GenBank/DDBJ whole genome shotgun (WGS) entry which is preliminary data.</text>
</comment>
<evidence type="ECO:0008006" key="4">
    <source>
        <dbReference type="Google" id="ProtNLM"/>
    </source>
</evidence>
<proteinExistence type="predicted"/>
<name>A0ABW8NPR8_9GAMM</name>
<dbReference type="RefSeq" id="WP_416207410.1">
    <property type="nucleotide sequence ID" value="NZ_JBBKTX010000034.1"/>
</dbReference>
<evidence type="ECO:0000313" key="2">
    <source>
        <dbReference type="EMBL" id="MFK4754570.1"/>
    </source>
</evidence>
<keyword evidence="3" id="KW-1185">Reference proteome</keyword>
<dbReference type="Proteomes" id="UP001620597">
    <property type="component" value="Unassembled WGS sequence"/>
</dbReference>
<accession>A0ABW8NPR8</accession>
<evidence type="ECO:0000256" key="1">
    <source>
        <dbReference type="SAM" id="Coils"/>
    </source>
</evidence>
<evidence type="ECO:0000313" key="3">
    <source>
        <dbReference type="Proteomes" id="UP001620597"/>
    </source>
</evidence>
<gene>
    <name evidence="2" type="ORF">WG929_19370</name>
</gene>
<keyword evidence="1" id="KW-0175">Coiled coil</keyword>
<reference evidence="2 3" key="1">
    <citation type="submission" date="2024-03" db="EMBL/GenBank/DDBJ databases">
        <title>High-quality draft genome sequence of Oceanobacter sp. wDCs-4.</title>
        <authorList>
            <person name="Dong C."/>
        </authorList>
    </citation>
    <scope>NUCLEOTIDE SEQUENCE [LARGE SCALE GENOMIC DNA]</scope>
    <source>
        <strain evidence="3">wDCs-4</strain>
    </source>
</reference>
<dbReference type="EMBL" id="JBBKTX010000034">
    <property type="protein sequence ID" value="MFK4754570.1"/>
    <property type="molecule type" value="Genomic_DNA"/>
</dbReference>
<sequence>MCLHTVAEVKVSILDNDIDKRIQQHQQKIVELEQMKKEHEKKLKGLEAFGVEIKRLCEQNDLSESELYVSRSEQIENWILEMSRQESPLPIYNSLRKHFERAGVRSGKREKKIVQPKPKLEVGTYRNPNTNESVDKIKRNPRQLDQWIAEFGMDTVKTWKES</sequence>
<organism evidence="2 3">
    <name type="scientific">Oceanobacter antarcticus</name>
    <dbReference type="NCBI Taxonomy" id="3133425"/>
    <lineage>
        <taxon>Bacteria</taxon>
        <taxon>Pseudomonadati</taxon>
        <taxon>Pseudomonadota</taxon>
        <taxon>Gammaproteobacteria</taxon>
        <taxon>Oceanospirillales</taxon>
        <taxon>Oceanospirillaceae</taxon>
        <taxon>Oceanobacter</taxon>
    </lineage>
</organism>